<sequence>VSPALRRLGKKEEINLHGPYGSFVLDKNSVKNKHFTFVATGTGIAPFHSFIRSYPELNYQIVNGIRCLSERYNYESYHPSKITTCVSREKWEGFNGRVTAYFNKTKINSQSIFYLCGNQKMIQETYDLLRKSNVSGNQIFTEAFF</sequence>
<dbReference type="Pfam" id="PF00175">
    <property type="entry name" value="NAD_binding_1"/>
    <property type="match status" value="1"/>
</dbReference>
<reference evidence="2" key="1">
    <citation type="submission" date="2018-05" db="EMBL/GenBank/DDBJ databases">
        <authorList>
            <person name="Lanie J.A."/>
            <person name="Ng W.-L."/>
            <person name="Kazmierczak K.M."/>
            <person name="Andrzejewski T.M."/>
            <person name="Davidsen T.M."/>
            <person name="Wayne K.J."/>
            <person name="Tettelin H."/>
            <person name="Glass J.I."/>
            <person name="Rusch D."/>
            <person name="Podicherti R."/>
            <person name="Tsui H.-C.T."/>
            <person name="Winkler M.E."/>
        </authorList>
    </citation>
    <scope>NUCLEOTIDE SEQUENCE</scope>
</reference>
<evidence type="ECO:0000313" key="2">
    <source>
        <dbReference type="EMBL" id="SVC89309.1"/>
    </source>
</evidence>
<gene>
    <name evidence="2" type="ORF">METZ01_LOCUS342163</name>
</gene>
<dbReference type="InterPro" id="IPR050415">
    <property type="entry name" value="MRET"/>
</dbReference>
<name>A0A382QUY3_9ZZZZ</name>
<dbReference type="AlphaFoldDB" id="A0A382QUY3"/>
<feature type="domain" description="Oxidoreductase FAD/NAD(P)-binding" evidence="1">
    <location>
        <begin position="37"/>
        <end position="125"/>
    </location>
</feature>
<dbReference type="Gene3D" id="3.40.50.80">
    <property type="entry name" value="Nucleotide-binding domain of ferredoxin-NADP reductase (FNR) module"/>
    <property type="match status" value="1"/>
</dbReference>
<dbReference type="PANTHER" id="PTHR47354:SF5">
    <property type="entry name" value="PROTEIN RFBI"/>
    <property type="match status" value="1"/>
</dbReference>
<accession>A0A382QUY3</accession>
<dbReference type="EMBL" id="UINC01117109">
    <property type="protein sequence ID" value="SVC89309.1"/>
    <property type="molecule type" value="Genomic_DNA"/>
</dbReference>
<organism evidence="2">
    <name type="scientific">marine metagenome</name>
    <dbReference type="NCBI Taxonomy" id="408172"/>
    <lineage>
        <taxon>unclassified sequences</taxon>
        <taxon>metagenomes</taxon>
        <taxon>ecological metagenomes</taxon>
    </lineage>
</organism>
<dbReference type="PANTHER" id="PTHR47354">
    <property type="entry name" value="NADH OXIDOREDUCTASE HCR"/>
    <property type="match status" value="1"/>
</dbReference>
<dbReference type="InterPro" id="IPR039261">
    <property type="entry name" value="FNR_nucleotide-bd"/>
</dbReference>
<dbReference type="GO" id="GO:0016491">
    <property type="term" value="F:oxidoreductase activity"/>
    <property type="evidence" value="ECO:0007669"/>
    <property type="project" value="InterPro"/>
</dbReference>
<feature type="non-terminal residue" evidence="2">
    <location>
        <position position="1"/>
    </location>
</feature>
<dbReference type="InterPro" id="IPR001433">
    <property type="entry name" value="OxRdtase_FAD/NAD-bd"/>
</dbReference>
<proteinExistence type="predicted"/>
<dbReference type="SUPFAM" id="SSF52343">
    <property type="entry name" value="Ferredoxin reductase-like, C-terminal NADP-linked domain"/>
    <property type="match status" value="1"/>
</dbReference>
<protein>
    <recommendedName>
        <fullName evidence="1">Oxidoreductase FAD/NAD(P)-binding domain-containing protein</fullName>
    </recommendedName>
</protein>
<evidence type="ECO:0000259" key="1">
    <source>
        <dbReference type="Pfam" id="PF00175"/>
    </source>
</evidence>